<keyword evidence="4" id="KW-1185">Reference proteome</keyword>
<dbReference type="InterPro" id="IPR038765">
    <property type="entry name" value="Papain-like_cys_pep_sf"/>
</dbReference>
<dbReference type="Gene3D" id="3.90.70.10">
    <property type="entry name" value="Cysteine proteinases"/>
    <property type="match status" value="2"/>
</dbReference>
<proteinExistence type="predicted"/>
<feature type="region of interest" description="Disordered" evidence="2">
    <location>
        <begin position="257"/>
        <end position="285"/>
    </location>
</feature>
<evidence type="ECO:0008006" key="5">
    <source>
        <dbReference type="Google" id="ProtNLM"/>
    </source>
</evidence>
<keyword evidence="1" id="KW-0963">Cytoplasm</keyword>
<sequence>MDKIEAYRYLMNREVSYMKDGTKKQGTLRDIKFSNIVQNELLALIDPKNTGGFRIAFWKRKLDKVPLRQVHLPPSVLHSMPQNHRTHSHYPSSAHTQPPPPDNPPHLQYYGLPKQQSQAQPNVSHSSPDSFPTRDHIMYQNIIYQKCSLSFPSVDQDVVWLLPDHLQPQDGNPYIGKVKFIGVHFRVTGEASHIAVVQFDSNTTNFPNNISKQFGYSSNVININDLLDLSIWLSSRESVTHAASRSERDQLTLRESDEAAHSYSALTQTQQETPSSSTSTPFHNNNGWKTSIDINHYIQEAERKDRLLGIQGKDNSCYMDACLFSLFSFNHALDELLSNQTNDAKENVGSTKDALRNIILPLRRDYFVDCWKINDLRQILANVVNPEYRKSFMDAEDFIISLFHILKVSKMFEYDNGASDYVHQTVLPSSWESSHKLHSMTVQSLILESFTGSGLKLKNPPKELFIVKLPVSNGELIPCNYVLPNLKIDLAEIISPNPMAIGESPKVSMSLSAVICFRHSHFVAFVRTGKDELSPWIFMDSNPTTGRTDVVVLYFTGRIITALLKGCFSIWNEVPETEAYFAKRLTKDAFICIYDNDT</sequence>
<gene>
    <name evidence="3" type="ORF">ODALV1_LOCUS11431</name>
</gene>
<protein>
    <recommendedName>
        <fullName evidence="5">Ubiquitin carboxyl-terminal hydrolase CYLD</fullName>
    </recommendedName>
</protein>
<feature type="compositionally biased region" description="Polar residues" evidence="2">
    <location>
        <begin position="114"/>
        <end position="130"/>
    </location>
</feature>
<organism evidence="3 4">
    <name type="scientific">Orchesella dallaii</name>
    <dbReference type="NCBI Taxonomy" id="48710"/>
    <lineage>
        <taxon>Eukaryota</taxon>
        <taxon>Metazoa</taxon>
        <taxon>Ecdysozoa</taxon>
        <taxon>Arthropoda</taxon>
        <taxon>Hexapoda</taxon>
        <taxon>Collembola</taxon>
        <taxon>Entomobryomorpha</taxon>
        <taxon>Entomobryoidea</taxon>
        <taxon>Orchesellidae</taxon>
        <taxon>Orchesellinae</taxon>
        <taxon>Orchesella</taxon>
    </lineage>
</organism>
<dbReference type="SUPFAM" id="SSF54001">
    <property type="entry name" value="Cysteine proteinases"/>
    <property type="match status" value="1"/>
</dbReference>
<evidence type="ECO:0000313" key="4">
    <source>
        <dbReference type="Proteomes" id="UP001642540"/>
    </source>
</evidence>
<evidence type="ECO:0000256" key="2">
    <source>
        <dbReference type="SAM" id="MobiDB-lite"/>
    </source>
</evidence>
<dbReference type="EMBL" id="CAXLJM020000034">
    <property type="protein sequence ID" value="CAL8103374.1"/>
    <property type="molecule type" value="Genomic_DNA"/>
</dbReference>
<name>A0ABP1QHG2_9HEXA</name>
<feature type="region of interest" description="Disordered" evidence="2">
    <location>
        <begin position="74"/>
        <end position="131"/>
    </location>
</feature>
<evidence type="ECO:0000256" key="1">
    <source>
        <dbReference type="ARBA" id="ARBA00022490"/>
    </source>
</evidence>
<evidence type="ECO:0000313" key="3">
    <source>
        <dbReference type="EMBL" id="CAL8103374.1"/>
    </source>
</evidence>
<dbReference type="Proteomes" id="UP001642540">
    <property type="component" value="Unassembled WGS sequence"/>
</dbReference>
<comment type="caution">
    <text evidence="3">The sequence shown here is derived from an EMBL/GenBank/DDBJ whole genome shotgun (WGS) entry which is preliminary data.</text>
</comment>
<reference evidence="3 4" key="1">
    <citation type="submission" date="2024-08" db="EMBL/GenBank/DDBJ databases">
        <authorList>
            <person name="Cucini C."/>
            <person name="Frati F."/>
        </authorList>
    </citation>
    <scope>NUCLEOTIDE SEQUENCE [LARGE SCALE GENOMIC DNA]</scope>
</reference>
<feature type="compositionally biased region" description="Low complexity" evidence="2">
    <location>
        <begin position="267"/>
        <end position="281"/>
    </location>
</feature>
<dbReference type="PANTHER" id="PTHR11830">
    <property type="entry name" value="40S RIBOSOMAL PROTEIN S3A"/>
    <property type="match status" value="1"/>
</dbReference>
<accession>A0ABP1QHG2</accession>